<comment type="subcellular location">
    <subcellularLocation>
        <location evidence="1">Endomembrane system</location>
        <topology evidence="1">Multi-pass membrane protein</topology>
    </subcellularLocation>
</comment>
<name>A0A348B3R7_9CREN</name>
<dbReference type="GeneID" id="38666723"/>
<feature type="transmembrane region" description="Helical" evidence="10">
    <location>
        <begin position="153"/>
        <end position="172"/>
    </location>
</feature>
<evidence type="ECO:0000256" key="8">
    <source>
        <dbReference type="ARBA" id="ARBA00022989"/>
    </source>
</evidence>
<keyword evidence="7" id="KW-1278">Translocase</keyword>
<dbReference type="NCBIfam" id="TIGR01525">
    <property type="entry name" value="ATPase-IB_hvy"/>
    <property type="match status" value="1"/>
</dbReference>
<gene>
    <name evidence="13" type="ORF">GCM10007116_21170</name>
    <name evidence="12" type="ORF">HS1genome_1208</name>
</gene>
<dbReference type="Gene3D" id="1.20.1110.10">
    <property type="entry name" value="Calcium-transporting ATPase, transmembrane domain"/>
    <property type="match status" value="1"/>
</dbReference>
<feature type="transmembrane region" description="Helical" evidence="10">
    <location>
        <begin position="413"/>
        <end position="440"/>
    </location>
</feature>
<feature type="domain" description="HMA" evidence="11">
    <location>
        <begin position="7"/>
        <end position="71"/>
    </location>
</feature>
<dbReference type="InterPro" id="IPR017969">
    <property type="entry name" value="Heavy-metal-associated_CS"/>
</dbReference>
<dbReference type="PANTHER" id="PTHR43520:SF8">
    <property type="entry name" value="P-TYPE CU(+) TRANSPORTER"/>
    <property type="match status" value="1"/>
</dbReference>
<dbReference type="KEGG" id="sacd:HS1genome_1208"/>
<dbReference type="SUPFAM" id="SSF56784">
    <property type="entry name" value="HAD-like"/>
    <property type="match status" value="1"/>
</dbReference>
<dbReference type="Pfam" id="PF00702">
    <property type="entry name" value="Hydrolase"/>
    <property type="match status" value="1"/>
</dbReference>
<accession>A0A348B3R7</accession>
<keyword evidence="3 10" id="KW-0812">Transmembrane</keyword>
<dbReference type="Proteomes" id="UP000276741">
    <property type="component" value="Chromosome"/>
</dbReference>
<dbReference type="InterPro" id="IPR059000">
    <property type="entry name" value="ATPase_P-type_domA"/>
</dbReference>
<reference evidence="12" key="3">
    <citation type="journal article" date="2019" name="BMC Res. Notes">
        <title>Complete genome sequence of the Sulfodiicoccus acidiphilus strain HS-1T, the first crenarchaeon that lacks polB3, isolated from an acidic hot spring in Ohwaku-dani, Hakone, Japan.</title>
        <authorList>
            <person name="Sakai H.D."/>
            <person name="Kurosawa N."/>
        </authorList>
    </citation>
    <scope>NUCLEOTIDE SEQUENCE</scope>
    <source>
        <strain evidence="12">HS-1</strain>
    </source>
</reference>
<dbReference type="Gene3D" id="3.30.70.100">
    <property type="match status" value="2"/>
</dbReference>
<dbReference type="NCBIfam" id="TIGR01512">
    <property type="entry name" value="ATPase-IB2_Cd"/>
    <property type="match status" value="1"/>
</dbReference>
<dbReference type="GO" id="GO:0016887">
    <property type="term" value="F:ATP hydrolysis activity"/>
    <property type="evidence" value="ECO:0007669"/>
    <property type="project" value="InterPro"/>
</dbReference>
<dbReference type="AlphaFoldDB" id="A0A348B3R7"/>
<dbReference type="InterPro" id="IPR001757">
    <property type="entry name" value="P_typ_ATPase"/>
</dbReference>
<dbReference type="InterPro" id="IPR027256">
    <property type="entry name" value="P-typ_ATPase_IB"/>
</dbReference>
<dbReference type="Gene3D" id="3.40.50.1000">
    <property type="entry name" value="HAD superfamily/HAD-like"/>
    <property type="match status" value="1"/>
</dbReference>
<dbReference type="PROSITE" id="PS00154">
    <property type="entry name" value="ATPASE_E1_E2"/>
    <property type="match status" value="1"/>
</dbReference>
<evidence type="ECO:0000313" key="13">
    <source>
        <dbReference type="EMBL" id="GGU04248.1"/>
    </source>
</evidence>
<evidence type="ECO:0000259" key="11">
    <source>
        <dbReference type="PROSITE" id="PS50846"/>
    </source>
</evidence>
<dbReference type="SUPFAM" id="SSF81665">
    <property type="entry name" value="Calcium ATPase, transmembrane domain M"/>
    <property type="match status" value="1"/>
</dbReference>
<evidence type="ECO:0000313" key="12">
    <source>
        <dbReference type="EMBL" id="BBD72819.1"/>
    </source>
</evidence>
<dbReference type="InterPro" id="IPR018303">
    <property type="entry name" value="ATPase_P-typ_P_site"/>
</dbReference>
<evidence type="ECO:0000256" key="5">
    <source>
        <dbReference type="ARBA" id="ARBA00022741"/>
    </source>
</evidence>
<dbReference type="InterPro" id="IPR036412">
    <property type="entry name" value="HAD-like_sf"/>
</dbReference>
<evidence type="ECO:0000256" key="3">
    <source>
        <dbReference type="ARBA" id="ARBA00022692"/>
    </source>
</evidence>
<dbReference type="Pfam" id="PF00122">
    <property type="entry name" value="E1-E2_ATPase"/>
    <property type="match status" value="1"/>
</dbReference>
<dbReference type="Gene3D" id="3.40.1110.10">
    <property type="entry name" value="Calcium-transporting ATPase, cytoplasmic domain N"/>
    <property type="match status" value="1"/>
</dbReference>
<evidence type="ECO:0000256" key="6">
    <source>
        <dbReference type="ARBA" id="ARBA00022840"/>
    </source>
</evidence>
<dbReference type="GO" id="GO:0055070">
    <property type="term" value="P:copper ion homeostasis"/>
    <property type="evidence" value="ECO:0007669"/>
    <property type="project" value="TreeGrafter"/>
</dbReference>
<comment type="similarity">
    <text evidence="2">Belongs to the cation transport ATPase (P-type) (TC 3.A.3) family. Type IB subfamily.</text>
</comment>
<feature type="transmembrane region" description="Helical" evidence="10">
    <location>
        <begin position="234"/>
        <end position="251"/>
    </location>
</feature>
<dbReference type="GO" id="GO:0005507">
    <property type="term" value="F:copper ion binding"/>
    <property type="evidence" value="ECO:0007669"/>
    <property type="project" value="TreeGrafter"/>
</dbReference>
<evidence type="ECO:0000256" key="7">
    <source>
        <dbReference type="ARBA" id="ARBA00022967"/>
    </source>
</evidence>
<reference evidence="13" key="4">
    <citation type="submission" date="2020-09" db="EMBL/GenBank/DDBJ databases">
        <authorList>
            <person name="Sun Q."/>
            <person name="Ohkuma M."/>
        </authorList>
    </citation>
    <scope>NUCLEOTIDE SEQUENCE</scope>
    <source>
        <strain evidence="13">JCM 31740</strain>
    </source>
</reference>
<dbReference type="PANTHER" id="PTHR43520">
    <property type="entry name" value="ATP7, ISOFORM B"/>
    <property type="match status" value="1"/>
</dbReference>
<keyword evidence="5" id="KW-0547">Nucleotide-binding</keyword>
<evidence type="ECO:0000256" key="2">
    <source>
        <dbReference type="ARBA" id="ARBA00006024"/>
    </source>
</evidence>
<dbReference type="RefSeq" id="WP_229768278.1">
    <property type="nucleotide sequence ID" value="NZ_AP018553.1"/>
</dbReference>
<evidence type="ECO:0000313" key="14">
    <source>
        <dbReference type="Proteomes" id="UP000276741"/>
    </source>
</evidence>
<sequence>MSLRLKHQEQLQIVGMHCATCAITVRKAIVSTPGVEEAEVNLASGEAKVILAGGSLKDVVKSVRRSGYDVILGTASFLIDVRPEEFGKVRQRIEEMEGVVLATISATGVVRVEYNPYSTSASEIERELTKMGFKVERAGQLRVAKAEVEFRSLLQRLLVASIFTALVLALRGLPITSILSSAVVVFYAGIGFHKGALRALRNRSANMDTLVSLSSLILWAFSSVSLLLNHLRPSIYYFDGAAMLVTFILVGRSLESYLKFKSSEEVPSMVRLKARKLNGELEEEVDTTELNVGDLVAVKSGERVPVDGVVNYGEGEVEESLLTGESKPVLKRVGDPVLAGAMLVNGYLQVRVTRSPERGYLAQVVRAVREAQAARLPVQDLVDKVSAYFVPLVMAASLLAFSVWYFLLGTGLVQSILIAVSVLAAACPCALGLATPLAVLSSINRATRKGIVIRRGEALQSLREVKAIVFDKTGTLTEGKLKVIKVNELIPGSAEMAAAAEERSSHPVAKAIASLRRTTHEVTDFEEFPGQGVYAKVDGVDVIVGRRDFIQSNADGEPLEDGDVLYALNGRIAGSFTVRDSLRADALDTLGRLLSRGIRVVVATGDSKGVDINGVEVHTGLLPEEKVELVRRLKSSGKVAFVGDGINDAAAMAEADVGIAFSSGTDLAKKAGDVIVPNLHSVLELFRLSERTLRKVKQNLTWAFGYNALLLPLAAGILYPELWLPPQYSALAMSMSSVIVSLWSFL</sequence>
<dbReference type="InterPro" id="IPR008250">
    <property type="entry name" value="ATPase_P-typ_transduc_dom_A_sf"/>
</dbReference>
<dbReference type="GO" id="GO:0005524">
    <property type="term" value="F:ATP binding"/>
    <property type="evidence" value="ECO:0007669"/>
    <property type="project" value="UniProtKB-KW"/>
</dbReference>
<evidence type="ECO:0000256" key="9">
    <source>
        <dbReference type="ARBA" id="ARBA00023136"/>
    </source>
</evidence>
<feature type="transmembrane region" description="Helical" evidence="10">
    <location>
        <begin position="209"/>
        <end position="228"/>
    </location>
</feature>
<protein>
    <submittedName>
        <fullName evidence="12">Copper-translocating P-type ATPase</fullName>
    </submittedName>
</protein>
<dbReference type="InterPro" id="IPR023214">
    <property type="entry name" value="HAD_sf"/>
</dbReference>
<reference evidence="14" key="2">
    <citation type="submission" date="2018-04" db="EMBL/GenBank/DDBJ databases">
        <title>Complete genome sequence of Sulfodiicoccus acidiphilus strain HS-1.</title>
        <authorList>
            <person name="Sakai H.D."/>
            <person name="Kurosawa N."/>
        </authorList>
    </citation>
    <scope>NUCLEOTIDE SEQUENCE [LARGE SCALE GENOMIC DNA]</scope>
    <source>
        <strain evidence="14">HS-1</strain>
    </source>
</reference>
<keyword evidence="8 10" id="KW-1133">Transmembrane helix</keyword>
<keyword evidence="9 10" id="KW-0472">Membrane</keyword>
<feature type="transmembrane region" description="Helical" evidence="10">
    <location>
        <begin position="178"/>
        <end position="197"/>
    </location>
</feature>
<organism evidence="12 14">
    <name type="scientific">Sulfodiicoccus acidiphilus</name>
    <dbReference type="NCBI Taxonomy" id="1670455"/>
    <lineage>
        <taxon>Archaea</taxon>
        <taxon>Thermoproteota</taxon>
        <taxon>Thermoprotei</taxon>
        <taxon>Sulfolobales</taxon>
        <taxon>Sulfolobaceae</taxon>
        <taxon>Sulfodiicoccus</taxon>
    </lineage>
</organism>
<dbReference type="InterPro" id="IPR006121">
    <property type="entry name" value="HMA_dom"/>
</dbReference>
<evidence type="ECO:0000256" key="1">
    <source>
        <dbReference type="ARBA" id="ARBA00004127"/>
    </source>
</evidence>
<dbReference type="EMBL" id="AP018553">
    <property type="protein sequence ID" value="BBD72819.1"/>
    <property type="molecule type" value="Genomic_DNA"/>
</dbReference>
<reference evidence="13" key="1">
    <citation type="journal article" date="2014" name="Int. J. Syst. Evol. Microbiol.">
        <title>Complete genome sequence of Corynebacterium casei LMG S-19264T (=DSM 44701T), isolated from a smear-ripened cheese.</title>
        <authorList>
            <consortium name="US DOE Joint Genome Institute (JGI-PGF)"/>
            <person name="Walter F."/>
            <person name="Albersmeier A."/>
            <person name="Kalinowski J."/>
            <person name="Ruckert C."/>
        </authorList>
    </citation>
    <scope>NUCLEOTIDE SEQUENCE</scope>
    <source>
        <strain evidence="13">JCM 31740</strain>
    </source>
</reference>
<keyword evidence="6" id="KW-0067">ATP-binding</keyword>
<dbReference type="SUPFAM" id="SSF55008">
    <property type="entry name" value="HMA, heavy metal-associated domain"/>
    <property type="match status" value="1"/>
</dbReference>
<evidence type="ECO:0000256" key="4">
    <source>
        <dbReference type="ARBA" id="ARBA00022723"/>
    </source>
</evidence>
<dbReference type="NCBIfam" id="TIGR01511">
    <property type="entry name" value="ATPase-IB1_Cu"/>
    <property type="match status" value="1"/>
</dbReference>
<dbReference type="NCBIfam" id="TIGR01494">
    <property type="entry name" value="ATPase_P-type"/>
    <property type="match status" value="1"/>
</dbReference>
<dbReference type="Gene3D" id="2.70.150.10">
    <property type="entry name" value="Calcium-transporting ATPase, cytoplasmic transduction domain A"/>
    <property type="match status" value="1"/>
</dbReference>
<dbReference type="PRINTS" id="PR00119">
    <property type="entry name" value="CATATPASE"/>
</dbReference>
<feature type="transmembrane region" description="Helical" evidence="10">
    <location>
        <begin position="385"/>
        <end position="407"/>
    </location>
</feature>
<dbReference type="PROSITE" id="PS50846">
    <property type="entry name" value="HMA_2"/>
    <property type="match status" value="1"/>
</dbReference>
<dbReference type="PRINTS" id="PR00943">
    <property type="entry name" value="CUATPASE"/>
</dbReference>
<dbReference type="GO" id="GO:0043682">
    <property type="term" value="F:P-type divalent copper transporter activity"/>
    <property type="evidence" value="ECO:0007669"/>
    <property type="project" value="TreeGrafter"/>
</dbReference>
<dbReference type="EMBL" id="BMQS01000028">
    <property type="protein sequence ID" value="GGU04248.1"/>
    <property type="molecule type" value="Genomic_DNA"/>
</dbReference>
<dbReference type="PROSITE" id="PS01047">
    <property type="entry name" value="HMA_1"/>
    <property type="match status" value="1"/>
</dbReference>
<feature type="transmembrane region" description="Helical" evidence="10">
    <location>
        <begin position="700"/>
        <end position="720"/>
    </location>
</feature>
<dbReference type="InterPro" id="IPR036163">
    <property type="entry name" value="HMA_dom_sf"/>
</dbReference>
<keyword evidence="14" id="KW-1185">Reference proteome</keyword>
<dbReference type="InterPro" id="IPR023299">
    <property type="entry name" value="ATPase_P-typ_cyto_dom_N"/>
</dbReference>
<dbReference type="Proteomes" id="UP000616143">
    <property type="component" value="Unassembled WGS sequence"/>
</dbReference>
<dbReference type="SUPFAM" id="SSF81653">
    <property type="entry name" value="Calcium ATPase, transduction domain A"/>
    <property type="match status" value="1"/>
</dbReference>
<keyword evidence="4" id="KW-0479">Metal-binding</keyword>
<dbReference type="CDD" id="cd00371">
    <property type="entry name" value="HMA"/>
    <property type="match status" value="1"/>
</dbReference>
<dbReference type="GO" id="GO:0012505">
    <property type="term" value="C:endomembrane system"/>
    <property type="evidence" value="ECO:0007669"/>
    <property type="project" value="UniProtKB-SubCell"/>
</dbReference>
<dbReference type="GO" id="GO:0016020">
    <property type="term" value="C:membrane"/>
    <property type="evidence" value="ECO:0007669"/>
    <property type="project" value="InterPro"/>
</dbReference>
<proteinExistence type="inferred from homology"/>
<dbReference type="Pfam" id="PF00403">
    <property type="entry name" value="HMA"/>
    <property type="match status" value="1"/>
</dbReference>
<evidence type="ECO:0000256" key="10">
    <source>
        <dbReference type="SAM" id="Phobius"/>
    </source>
</evidence>
<dbReference type="InterPro" id="IPR023298">
    <property type="entry name" value="ATPase_P-typ_TM_dom_sf"/>
</dbReference>